<feature type="compositionally biased region" description="Low complexity" evidence="5">
    <location>
        <begin position="801"/>
        <end position="814"/>
    </location>
</feature>
<evidence type="ECO:0000313" key="7">
    <source>
        <dbReference type="Proteomes" id="UP000813463"/>
    </source>
</evidence>
<dbReference type="InterPro" id="IPR018289">
    <property type="entry name" value="MULE_transposase_dom"/>
</dbReference>
<dbReference type="InterPro" id="IPR007527">
    <property type="entry name" value="Znf_SWIM"/>
</dbReference>
<keyword evidence="2 4" id="KW-0863">Zinc-finger</keyword>
<reference evidence="7" key="1">
    <citation type="journal article" date="2021" name="Nat. Commun.">
        <title>Genomic analyses provide insights into spinach domestication and the genetic basis of agronomic traits.</title>
        <authorList>
            <person name="Cai X."/>
            <person name="Sun X."/>
            <person name="Xu C."/>
            <person name="Sun H."/>
            <person name="Wang X."/>
            <person name="Ge C."/>
            <person name="Zhang Z."/>
            <person name="Wang Q."/>
            <person name="Fei Z."/>
            <person name="Jiao C."/>
            <person name="Wang Q."/>
        </authorList>
    </citation>
    <scope>NUCLEOTIDE SEQUENCE [LARGE SCALE GENOMIC DNA]</scope>
    <source>
        <strain evidence="7">cv. Varoflay</strain>
    </source>
</reference>
<evidence type="ECO:0000256" key="3">
    <source>
        <dbReference type="ARBA" id="ARBA00022833"/>
    </source>
</evidence>
<evidence type="ECO:0000256" key="2">
    <source>
        <dbReference type="ARBA" id="ARBA00022771"/>
    </source>
</evidence>
<dbReference type="Pfam" id="PF10551">
    <property type="entry name" value="MULE"/>
    <property type="match status" value="1"/>
</dbReference>
<evidence type="ECO:0000259" key="6">
    <source>
        <dbReference type="PROSITE" id="PS50966"/>
    </source>
</evidence>
<dbReference type="PANTHER" id="PTHR47718">
    <property type="entry name" value="OS01G0519700 PROTEIN"/>
    <property type="match status" value="1"/>
</dbReference>
<dbReference type="Proteomes" id="UP000813463">
    <property type="component" value="Chromosome 3"/>
</dbReference>
<keyword evidence="1" id="KW-0479">Metal-binding</keyword>
<reference evidence="8" key="2">
    <citation type="submission" date="2025-08" db="UniProtKB">
        <authorList>
            <consortium name="RefSeq"/>
        </authorList>
    </citation>
    <scope>IDENTIFICATION</scope>
    <source>
        <tissue evidence="8">Leaf</tissue>
    </source>
</reference>
<dbReference type="Pfam" id="PF04434">
    <property type="entry name" value="SWIM"/>
    <property type="match status" value="1"/>
</dbReference>
<dbReference type="PANTHER" id="PTHR47718:SF13">
    <property type="entry name" value="OS09G0290500 PROTEIN"/>
    <property type="match status" value="1"/>
</dbReference>
<keyword evidence="7" id="KW-1185">Reference proteome</keyword>
<keyword evidence="3" id="KW-0862">Zinc</keyword>
<dbReference type="GeneID" id="110788891"/>
<evidence type="ECO:0000256" key="1">
    <source>
        <dbReference type="ARBA" id="ARBA00022723"/>
    </source>
</evidence>
<feature type="region of interest" description="Disordered" evidence="5">
    <location>
        <begin position="789"/>
        <end position="814"/>
    </location>
</feature>
<dbReference type="SMART" id="SM00575">
    <property type="entry name" value="ZnF_PMZ"/>
    <property type="match status" value="1"/>
</dbReference>
<accession>A0A9R0IHQ1</accession>
<organism evidence="7 8">
    <name type="scientific">Spinacia oleracea</name>
    <name type="common">Spinach</name>
    <dbReference type="NCBI Taxonomy" id="3562"/>
    <lineage>
        <taxon>Eukaryota</taxon>
        <taxon>Viridiplantae</taxon>
        <taxon>Streptophyta</taxon>
        <taxon>Embryophyta</taxon>
        <taxon>Tracheophyta</taxon>
        <taxon>Spermatophyta</taxon>
        <taxon>Magnoliopsida</taxon>
        <taxon>eudicotyledons</taxon>
        <taxon>Gunneridae</taxon>
        <taxon>Pentapetalae</taxon>
        <taxon>Caryophyllales</taxon>
        <taxon>Chenopodiaceae</taxon>
        <taxon>Chenopodioideae</taxon>
        <taxon>Anserineae</taxon>
        <taxon>Spinacia</taxon>
    </lineage>
</organism>
<evidence type="ECO:0000256" key="5">
    <source>
        <dbReference type="SAM" id="MobiDB-lite"/>
    </source>
</evidence>
<protein>
    <submittedName>
        <fullName evidence="8">Protein FAR1-RELATED SEQUENCE 5-like</fullName>
    </submittedName>
</protein>
<feature type="domain" description="SWIM-type" evidence="6">
    <location>
        <begin position="554"/>
        <end position="590"/>
    </location>
</feature>
<feature type="region of interest" description="Disordered" evidence="5">
    <location>
        <begin position="726"/>
        <end position="749"/>
    </location>
</feature>
<dbReference type="RefSeq" id="XP_021849213.2">
    <property type="nucleotide sequence ID" value="XM_021993521.2"/>
</dbReference>
<evidence type="ECO:0000256" key="4">
    <source>
        <dbReference type="PROSITE-ProRule" id="PRU00325"/>
    </source>
</evidence>
<proteinExistence type="predicted"/>
<dbReference type="InterPro" id="IPR006564">
    <property type="entry name" value="Znf_PMZ"/>
</dbReference>
<gene>
    <name evidence="8" type="primary">LOC110788891</name>
</gene>
<name>A0A9R0IHQ1_SPIOL</name>
<dbReference type="AlphaFoldDB" id="A0A9R0IHQ1"/>
<evidence type="ECO:0000313" key="8">
    <source>
        <dbReference type="RefSeq" id="XP_021849213.2"/>
    </source>
</evidence>
<dbReference type="KEGG" id="soe:110788891"/>
<dbReference type="PROSITE" id="PS50966">
    <property type="entry name" value="ZF_SWIM"/>
    <property type="match status" value="1"/>
</dbReference>
<sequence length="834" mass="95987">MAWVDLNESVPDLNENVPESSQYRLITDGQEVIVNPPSVGMCFTTGHEFFEFCQLYAFKEGFEMFIKSNKLKKEYKEKGVSKSGVGKYEAKPHMMELIRLKCKKGGVKKGVGSNVTGCKMNIYGVSRYGLFTILTCDLQHNHPLNPDCSRLMVNYRCIDGTTFKRAMINDMGGVSISKNFGTHLIEKGGYENITFNNRDLRNAINVERRSSRFSAADAAGLDAYFKAQRDLHPEFYSSIQVDDDGVFTNAFWSDARSRGTCKYFGDVITFDTTFACNRYRIPFAPFIGVNHHGKSIIFAAALISHENTPSFVWVFEEFLKCMGKAPLGILTDQDKAICRAIELVFPGVRHRLCLWHMLQNASKNLGSLSDWKKIDTLIRTAIHDLIDPDEFDEAWCHVMDEYGLRGPGWMKDAYDNRRQWAPAYNRGKFWAGMSSTQRSEGMNRFFKTHVNLDCGLVLFIHNYEYCMRIKAEEEKQDNFDNIDKPAKIDVDKSVLVEYVLVKTYTSEKFAEVVKERRGLTHTNVTKTSCHGSVVLYRADEKLTSPFWRKRFKSYDVRVDKENGDLHCSCNLFEFTGILCRHIMRAMDVEDFQFVPEKYILQRWMKCVRSYESIRVSYFDPLESIRLGKAKELSQRHNYLSELAMRNDDALRLYKEAMDVVRLKMEDVVGIRKTGEKGDDLICWWDPDARNVFGRRRLRPREFGERARLRDVEPVVDENRIKTPVDKRHTGRAKTKRNAPFGGKAGGNSKNKKVVTEEEVIANEELICNAFGNLPSYRARQQHANHVGGTYAENVPQSSNVHPSQSSQAHPSQLHLSQDYSQSFEFDINDWRTRF</sequence>
<dbReference type="GO" id="GO:0008270">
    <property type="term" value="F:zinc ion binding"/>
    <property type="evidence" value="ECO:0007669"/>
    <property type="project" value="UniProtKB-KW"/>
</dbReference>